<dbReference type="GO" id="GO:0030246">
    <property type="term" value="F:carbohydrate binding"/>
    <property type="evidence" value="ECO:0007669"/>
    <property type="project" value="InterPro"/>
</dbReference>
<dbReference type="PROSITE" id="PS00108">
    <property type="entry name" value="PROTEIN_KINASE_ST"/>
    <property type="match status" value="1"/>
</dbReference>
<dbReference type="InterPro" id="IPR000719">
    <property type="entry name" value="Prot_kinase_dom"/>
</dbReference>
<name>A0A1H6ACP2_9BACT</name>
<keyword evidence="5 9" id="KW-0418">Kinase</keyword>
<dbReference type="RefSeq" id="WP_103933942.1">
    <property type="nucleotide sequence ID" value="NZ_FNVA01000005.1"/>
</dbReference>
<feature type="repeat" description="TPR" evidence="7">
    <location>
        <begin position="336"/>
        <end position="369"/>
    </location>
</feature>
<keyword evidence="7" id="KW-0802">TPR repeat</keyword>
<dbReference type="SUPFAM" id="SSF56112">
    <property type="entry name" value="Protein kinase-like (PK-like)"/>
    <property type="match status" value="1"/>
</dbReference>
<dbReference type="SUPFAM" id="SSF48452">
    <property type="entry name" value="TPR-like"/>
    <property type="match status" value="2"/>
</dbReference>
<dbReference type="InterPro" id="IPR019734">
    <property type="entry name" value="TPR_rpt"/>
</dbReference>
<dbReference type="GO" id="GO:0004674">
    <property type="term" value="F:protein serine/threonine kinase activity"/>
    <property type="evidence" value="ECO:0007669"/>
    <property type="project" value="UniProtKB-KW"/>
</dbReference>
<dbReference type="OrthoDB" id="9801841at2"/>
<keyword evidence="2 9" id="KW-0723">Serine/threonine-protein kinase</keyword>
<dbReference type="InterPro" id="IPR011009">
    <property type="entry name" value="Kinase-like_dom_sf"/>
</dbReference>
<dbReference type="InterPro" id="IPR008271">
    <property type="entry name" value="Ser/Thr_kinase_AS"/>
</dbReference>
<accession>A0A1H6ACP2</accession>
<dbReference type="Pfam" id="PF00069">
    <property type="entry name" value="Pkinase"/>
    <property type="match status" value="1"/>
</dbReference>
<dbReference type="PROSITE" id="PS50005">
    <property type="entry name" value="TPR"/>
    <property type="match status" value="1"/>
</dbReference>
<dbReference type="SMART" id="SM00220">
    <property type="entry name" value="S_TKc"/>
    <property type="match status" value="1"/>
</dbReference>
<protein>
    <recommendedName>
        <fullName evidence="1">non-specific serine/threonine protein kinase</fullName>
        <ecNumber evidence="1">2.7.11.1</ecNumber>
    </recommendedName>
</protein>
<dbReference type="InterPro" id="IPR053235">
    <property type="entry name" value="Ser_Thr_kinase"/>
</dbReference>
<dbReference type="CDD" id="cd14014">
    <property type="entry name" value="STKc_PknB_like"/>
    <property type="match status" value="1"/>
</dbReference>
<dbReference type="FunFam" id="1.10.510.10:FF:000021">
    <property type="entry name" value="Serine/threonine protein kinase"/>
    <property type="match status" value="1"/>
</dbReference>
<evidence type="ECO:0000256" key="3">
    <source>
        <dbReference type="ARBA" id="ARBA00022679"/>
    </source>
</evidence>
<proteinExistence type="predicted"/>
<dbReference type="PANTHER" id="PTHR24361">
    <property type="entry name" value="MITOGEN-ACTIVATED KINASE KINASE KINASE"/>
    <property type="match status" value="1"/>
</dbReference>
<dbReference type="EC" id="2.7.11.1" evidence="1"/>
<organism evidence="9 10">
    <name type="scientific">Bryocella elongata</name>
    <dbReference type="NCBI Taxonomy" id="863522"/>
    <lineage>
        <taxon>Bacteria</taxon>
        <taxon>Pseudomonadati</taxon>
        <taxon>Acidobacteriota</taxon>
        <taxon>Terriglobia</taxon>
        <taxon>Terriglobales</taxon>
        <taxon>Acidobacteriaceae</taxon>
        <taxon>Bryocella</taxon>
    </lineage>
</organism>
<dbReference type="Gene3D" id="1.25.40.10">
    <property type="entry name" value="Tetratricopeptide repeat domain"/>
    <property type="match status" value="3"/>
</dbReference>
<gene>
    <name evidence="9" type="ORF">SAMN05421819_3078</name>
</gene>
<evidence type="ECO:0000313" key="9">
    <source>
        <dbReference type="EMBL" id="SEG46529.1"/>
    </source>
</evidence>
<evidence type="ECO:0000259" key="8">
    <source>
        <dbReference type="PROSITE" id="PS50011"/>
    </source>
</evidence>
<dbReference type="EMBL" id="FNVA01000005">
    <property type="protein sequence ID" value="SEG46529.1"/>
    <property type="molecule type" value="Genomic_DNA"/>
</dbReference>
<dbReference type="Gene3D" id="3.30.200.20">
    <property type="entry name" value="Phosphorylase Kinase, domain 1"/>
    <property type="match status" value="1"/>
</dbReference>
<sequence>MTDTTIQGKYSSYHVIKSLKSGGMGEVLLARDDKERRVAIKRPFLSAQEDGLARFELEAKASALDHPNIAKIYEGGFSPDGRPFLAMEFVDGEELKEMIDSGKPMDLLLKLSIIEQVCAGLGYAHQKGFIHRDIKPGNIMVTANGVAKIIDFGIAKMVDLERTTDLTQTSQVIGSLHYIAPERFKNEAMDGRVDVFSTGVMLYLLLTGRLPFSGGEMTAAYQIVNEAPTPLRAHLRDYPEALDSIMDQALAKNPDQRFPTAEDFADALHEVIEDIKETRILKLFDDAERLTVETRYEPALDLLDEALKLDPSNTQVRKLRKIVREHQDKRKRTEKLREYFVRADELLAVENYAEALAQLKEALRVDPASPELKARIASVEETKQRYDRCIASINEAEAAKSRGDITGALRISEAAVREDPDNTRLLALRAAIAKQLEREAQEAQLATLFDAARSGLAAKNFDQVAQILAEAEAVDRSHPVLDELRHELARARERESRRQLLEEIHRHVNEFLRADNYEQATDLLSRAIDKLPDETMLHRLKLEVDTAAQKFDSIRFVDRAVASAQEAFASDPEKAIDILRQALQHRPGDERLMAAERSLRQQADAAREKQLLDESLREAREFLKGEQFDKAIGVLEAYQLEHGSHAEVDHLLILSRQELANQRRRALVERTATEARSLMSQERLEDAARALESALQSPEIRDSGDATLSGLLEDVRTQQQAVVRKRDAILKRAVSHRERGELDDAIKLLSDYLATGAHNPDAEDLLHSIEAERTRRQVTKQAIATSEASSQQANFPAALESLQAVVLAYGESDELTKAAEAVKRARVAHAQKVVTQSIETSRAALLAGDVNGAMTALRSANEMVEFADANRQADWRRIGQAAKKAQSAPTGTIIVDPLADLPDAPAARKPVSPLILGLGGLAACAVIGGVGVLVLRKPPPAAPVAPTESRISIAKAPAGALVSIDGGTPRAADANGSLSVPVSPGTHLLQVTKDGYDPYNDKLEVKAGDAVVDNIAMAKQPPASNSGTLVMESNLPGFKVMVDDHSRGEVLKKQGTLTLEAGSHTIQYLNEDGSDTTPKHTILIAAGKSLTDAFTLKQPVKVAPPPAPTPVASAPGSLIVQTSPGALVTVDGQAKGHADQSGSLTINSLSASNHTVDISLDNFEPISGRTVTITSGQPASFRQPLSPMAPATGILSIQTTPGAQVSFNNGQSSGTADGSGIVNLANLKPGPYSIDISKDGFQPAHMTGRINVGSQSVLANLMAKAAPVQPATVVQPAAPAAEDHSADYKGIQAAVSNFVAAFQSRNMGQFQAAWLNAGSQGKNFKGVFESASMVKMSDKCQGQPNINGDTATQRCDETTQYDKSDSPRTNPFNYTFVKQNGKWVLKDRTSLR</sequence>
<dbReference type="Gene3D" id="2.60.40.1120">
    <property type="entry name" value="Carboxypeptidase-like, regulatory domain"/>
    <property type="match status" value="1"/>
</dbReference>
<dbReference type="GO" id="GO:0005737">
    <property type="term" value="C:cytoplasm"/>
    <property type="evidence" value="ECO:0007669"/>
    <property type="project" value="TreeGrafter"/>
</dbReference>
<dbReference type="InterPro" id="IPR013229">
    <property type="entry name" value="PEGA"/>
</dbReference>
<dbReference type="Proteomes" id="UP000236728">
    <property type="component" value="Unassembled WGS sequence"/>
</dbReference>
<dbReference type="SUPFAM" id="SSF49452">
    <property type="entry name" value="Starch-binding domain-like"/>
    <property type="match status" value="1"/>
</dbReference>
<evidence type="ECO:0000256" key="6">
    <source>
        <dbReference type="ARBA" id="ARBA00022840"/>
    </source>
</evidence>
<keyword evidence="6" id="KW-0067">ATP-binding</keyword>
<evidence type="ECO:0000256" key="4">
    <source>
        <dbReference type="ARBA" id="ARBA00022741"/>
    </source>
</evidence>
<dbReference type="InterPro" id="IPR011990">
    <property type="entry name" value="TPR-like_helical_dom_sf"/>
</dbReference>
<evidence type="ECO:0000256" key="2">
    <source>
        <dbReference type="ARBA" id="ARBA00022527"/>
    </source>
</evidence>
<evidence type="ECO:0000256" key="1">
    <source>
        <dbReference type="ARBA" id="ARBA00012513"/>
    </source>
</evidence>
<dbReference type="Pfam" id="PF08308">
    <property type="entry name" value="PEGA"/>
    <property type="match status" value="2"/>
</dbReference>
<evidence type="ECO:0000313" key="10">
    <source>
        <dbReference type="Proteomes" id="UP000236728"/>
    </source>
</evidence>
<keyword evidence="10" id="KW-1185">Reference proteome</keyword>
<keyword evidence="3" id="KW-0808">Transferase</keyword>
<dbReference type="InterPro" id="IPR013784">
    <property type="entry name" value="Carb-bd-like_fold"/>
</dbReference>
<evidence type="ECO:0000256" key="7">
    <source>
        <dbReference type="PROSITE-ProRule" id="PRU00339"/>
    </source>
</evidence>
<dbReference type="PROSITE" id="PS50011">
    <property type="entry name" value="PROTEIN_KINASE_DOM"/>
    <property type="match status" value="1"/>
</dbReference>
<dbReference type="Gene3D" id="1.10.510.10">
    <property type="entry name" value="Transferase(Phosphotransferase) domain 1"/>
    <property type="match status" value="1"/>
</dbReference>
<evidence type="ECO:0000256" key="5">
    <source>
        <dbReference type="ARBA" id="ARBA00022777"/>
    </source>
</evidence>
<reference evidence="9 10" key="1">
    <citation type="submission" date="2016-10" db="EMBL/GenBank/DDBJ databases">
        <authorList>
            <person name="de Groot N.N."/>
        </authorList>
    </citation>
    <scope>NUCLEOTIDE SEQUENCE [LARGE SCALE GENOMIC DNA]</scope>
    <source>
        <strain evidence="9 10">DSM 22489</strain>
    </source>
</reference>
<dbReference type="GO" id="GO:0005524">
    <property type="term" value="F:ATP binding"/>
    <property type="evidence" value="ECO:0007669"/>
    <property type="project" value="UniProtKB-KW"/>
</dbReference>
<keyword evidence="4" id="KW-0547">Nucleotide-binding</keyword>
<feature type="domain" description="Protein kinase" evidence="8">
    <location>
        <begin position="13"/>
        <end position="272"/>
    </location>
</feature>